<keyword evidence="4" id="KW-0808">Transferase</keyword>
<dbReference type="PANTHER" id="PTHR33908">
    <property type="entry name" value="MANNOSYLTRANSFERASE YKCB-RELATED"/>
    <property type="match status" value="1"/>
</dbReference>
<dbReference type="RefSeq" id="WP_069444803.1">
    <property type="nucleotide sequence ID" value="NZ_LPWE01000012.1"/>
</dbReference>
<protein>
    <recommendedName>
        <fullName evidence="10">Glycosyltransferase RgtA/B/C/D-like domain-containing protein</fullName>
    </recommendedName>
</protein>
<evidence type="ECO:0000256" key="3">
    <source>
        <dbReference type="ARBA" id="ARBA00022676"/>
    </source>
</evidence>
<evidence type="ECO:0000313" key="12">
    <source>
        <dbReference type="Proteomes" id="UP000094172"/>
    </source>
</evidence>
<sequence>MFGALYGLVHTALRLAFSHSLSLDDASANVLGQTLSLGYQERQPPVYEWILWTVQQVTGPGLMGFLLIKYGLLIATFVFLYLVAQRLFDDRRWVVIASLSPLLLYQIGWNLHEGVTHSLVMTCAIAASFWAFMRLVESGRLGDYVLFGVVAGIGLLTKYGFAAYLIILCNCALIQPALRARLLDRRMLASVGIAAAIVAPFGYWLIANDHDLVRVFDSTVAPMASNRLTATMTGLAFASWAPLGFLFPLDLILLVMFPALLREGWSRIKQGVLPRDRAQAGPDWPLLLLHMTLAGFVFLFLGAVLTGASNYLERYMHPFFFFTPLWLLRVAAQDAPARRPVAIGAVLLAVTLMVVPIRAVYLARAMSPDCNHCRLAVPYEGLAKELEARGFGGGTLIVMDRNDGGNLRRFLPEARIVSLRRPYHLPPVRPQDLTAPAVVVCVRLAGRASGPWLRRPFGRLTERSSASRRPCTCRGSLSAAHPNRKPGSGGLRSCSHPPGLDVSHPDRTCSGNTRRHLISFACRKVARG</sequence>
<name>A0A1E3VLM7_9HYPH</name>
<dbReference type="GO" id="GO:0005886">
    <property type="term" value="C:plasma membrane"/>
    <property type="evidence" value="ECO:0007669"/>
    <property type="project" value="UniProtKB-SubCell"/>
</dbReference>
<feature type="transmembrane region" description="Helical" evidence="9">
    <location>
        <begin position="115"/>
        <end position="132"/>
    </location>
</feature>
<feature type="transmembrane region" description="Helical" evidence="9">
    <location>
        <begin position="144"/>
        <end position="167"/>
    </location>
</feature>
<evidence type="ECO:0000256" key="9">
    <source>
        <dbReference type="SAM" id="Phobius"/>
    </source>
</evidence>
<proteinExistence type="predicted"/>
<evidence type="ECO:0000256" key="5">
    <source>
        <dbReference type="ARBA" id="ARBA00022692"/>
    </source>
</evidence>
<evidence type="ECO:0000256" key="2">
    <source>
        <dbReference type="ARBA" id="ARBA00022475"/>
    </source>
</evidence>
<feature type="transmembrane region" description="Helical" evidence="9">
    <location>
        <begin position="341"/>
        <end position="363"/>
    </location>
</feature>
<feature type="transmembrane region" description="Helical" evidence="9">
    <location>
        <begin position="286"/>
        <end position="309"/>
    </location>
</feature>
<feature type="transmembrane region" description="Helical" evidence="9">
    <location>
        <begin position="187"/>
        <end position="207"/>
    </location>
</feature>
<gene>
    <name evidence="11" type="ORF">AUC70_07185</name>
</gene>
<dbReference type="STRING" id="1774970.AUC70_07185"/>
<dbReference type="InterPro" id="IPR038731">
    <property type="entry name" value="RgtA/B/C-like"/>
</dbReference>
<dbReference type="PANTHER" id="PTHR33908:SF11">
    <property type="entry name" value="MEMBRANE PROTEIN"/>
    <property type="match status" value="1"/>
</dbReference>
<keyword evidence="3" id="KW-0328">Glycosyltransferase</keyword>
<keyword evidence="5 9" id="KW-0812">Transmembrane</keyword>
<evidence type="ECO:0000256" key="8">
    <source>
        <dbReference type="SAM" id="MobiDB-lite"/>
    </source>
</evidence>
<keyword evidence="6 9" id="KW-1133">Transmembrane helix</keyword>
<evidence type="ECO:0000256" key="6">
    <source>
        <dbReference type="ARBA" id="ARBA00022989"/>
    </source>
</evidence>
<keyword evidence="2" id="KW-1003">Cell membrane</keyword>
<dbReference type="Pfam" id="PF13231">
    <property type="entry name" value="PMT_2"/>
    <property type="match status" value="1"/>
</dbReference>
<evidence type="ECO:0000259" key="10">
    <source>
        <dbReference type="Pfam" id="PF13231"/>
    </source>
</evidence>
<reference evidence="11 12" key="1">
    <citation type="journal article" date="2016" name="Environ. Microbiol.">
        <title>New Methyloceanibacter diversity from North Sea sediments includes methanotroph containing solely the soluble methane monooxygenase.</title>
        <authorList>
            <person name="Vekeman B."/>
            <person name="Kerckhof F.M."/>
            <person name="Cremers G."/>
            <person name="de Vos P."/>
            <person name="Vandamme P."/>
            <person name="Boon N."/>
            <person name="Op den Camp H.J."/>
            <person name="Heylen K."/>
        </authorList>
    </citation>
    <scope>NUCLEOTIDE SEQUENCE [LARGE SCALE GENOMIC DNA]</scope>
    <source>
        <strain evidence="11 12">R-67176</strain>
    </source>
</reference>
<dbReference type="Proteomes" id="UP000094172">
    <property type="component" value="Unassembled WGS sequence"/>
</dbReference>
<feature type="transmembrane region" description="Helical" evidence="9">
    <location>
        <begin position="62"/>
        <end position="84"/>
    </location>
</feature>
<dbReference type="InterPro" id="IPR050297">
    <property type="entry name" value="LipidA_mod_glycosyltrf_83"/>
</dbReference>
<keyword evidence="12" id="KW-1185">Reference proteome</keyword>
<evidence type="ECO:0000313" key="11">
    <source>
        <dbReference type="EMBL" id="ODR94440.1"/>
    </source>
</evidence>
<feature type="region of interest" description="Disordered" evidence="8">
    <location>
        <begin position="468"/>
        <end position="499"/>
    </location>
</feature>
<organism evidence="11 12">
    <name type="scientific">Methyloceanibacter stevinii</name>
    <dbReference type="NCBI Taxonomy" id="1774970"/>
    <lineage>
        <taxon>Bacteria</taxon>
        <taxon>Pseudomonadati</taxon>
        <taxon>Pseudomonadota</taxon>
        <taxon>Alphaproteobacteria</taxon>
        <taxon>Hyphomicrobiales</taxon>
        <taxon>Hyphomicrobiaceae</taxon>
        <taxon>Methyloceanibacter</taxon>
    </lineage>
</organism>
<dbReference type="GO" id="GO:0016763">
    <property type="term" value="F:pentosyltransferase activity"/>
    <property type="evidence" value="ECO:0007669"/>
    <property type="project" value="TreeGrafter"/>
</dbReference>
<evidence type="ECO:0000256" key="7">
    <source>
        <dbReference type="ARBA" id="ARBA00023136"/>
    </source>
</evidence>
<dbReference type="EMBL" id="LPWE01000012">
    <property type="protein sequence ID" value="ODR94440.1"/>
    <property type="molecule type" value="Genomic_DNA"/>
</dbReference>
<comment type="caution">
    <text evidence="11">The sequence shown here is derived from an EMBL/GenBank/DDBJ whole genome shotgun (WGS) entry which is preliminary data.</text>
</comment>
<accession>A0A1E3VLM7</accession>
<dbReference type="GO" id="GO:0009103">
    <property type="term" value="P:lipopolysaccharide biosynthetic process"/>
    <property type="evidence" value="ECO:0007669"/>
    <property type="project" value="UniProtKB-ARBA"/>
</dbReference>
<feature type="domain" description="Glycosyltransferase RgtA/B/C/D-like" evidence="10">
    <location>
        <begin position="43"/>
        <end position="204"/>
    </location>
</feature>
<comment type="subcellular location">
    <subcellularLocation>
        <location evidence="1">Cell membrane</location>
        <topology evidence="1">Multi-pass membrane protein</topology>
    </subcellularLocation>
</comment>
<evidence type="ECO:0000256" key="4">
    <source>
        <dbReference type="ARBA" id="ARBA00022679"/>
    </source>
</evidence>
<dbReference type="AlphaFoldDB" id="A0A1E3VLM7"/>
<feature type="transmembrane region" description="Helical" evidence="9">
    <location>
        <begin position="245"/>
        <end position="265"/>
    </location>
</feature>
<evidence type="ECO:0000256" key="1">
    <source>
        <dbReference type="ARBA" id="ARBA00004651"/>
    </source>
</evidence>
<keyword evidence="7 9" id="KW-0472">Membrane</keyword>